<dbReference type="Proteomes" id="UP000273807">
    <property type="component" value="Unassembled WGS sequence"/>
</dbReference>
<dbReference type="InterPro" id="IPR036514">
    <property type="entry name" value="SGNH_hydro_sf"/>
</dbReference>
<gene>
    <name evidence="3" type="ORF">D7003_10390</name>
</gene>
<keyword evidence="1" id="KW-0732">Signal</keyword>
<sequence length="272" mass="29098">MRKAPALSRLIAPMLAVGIVLSGCVLVSDAAEPGPEVTAVEQDPSRLRPGSIYRNPASGRKEVIVEDISQTAVLIGDSQSEPSFGWPRQALKALGYKVYFCGRGGTGYVASFGKTGNYMDALQRGDWKLPYGSPPLVLIEGGGNDASKGATDQQIVRNADRLIASVRQRYPAARIAIVGTLARAANDGGSRRTEVDALLGTVAQRHKVPFVSAGDWLTRYDLTGSLTDRVHLNRQGHNALGLVLAQRLRSYGLSATEPAAVPDTSPRSLHRR</sequence>
<name>A0A3N0BZD8_9MICC</name>
<accession>A0A3N0BZD8</accession>
<comment type="caution">
    <text evidence="3">The sequence shown here is derived from an EMBL/GenBank/DDBJ whole genome shotgun (WGS) entry which is preliminary data.</text>
</comment>
<keyword evidence="4" id="KW-1185">Reference proteome</keyword>
<protein>
    <submittedName>
        <fullName evidence="3">SGNH/GDSL hydrolase family protein</fullName>
    </submittedName>
</protein>
<dbReference type="PROSITE" id="PS51257">
    <property type="entry name" value="PROKAR_LIPOPROTEIN"/>
    <property type="match status" value="1"/>
</dbReference>
<keyword evidence="3" id="KW-0378">Hydrolase</keyword>
<dbReference type="OrthoDB" id="8215557at2"/>
<evidence type="ECO:0000313" key="4">
    <source>
        <dbReference type="Proteomes" id="UP000273807"/>
    </source>
</evidence>
<dbReference type="EMBL" id="RBED01000094">
    <property type="protein sequence ID" value="RNL55359.1"/>
    <property type="molecule type" value="Genomic_DNA"/>
</dbReference>
<dbReference type="CDD" id="cd00229">
    <property type="entry name" value="SGNH_hydrolase"/>
    <property type="match status" value="1"/>
</dbReference>
<dbReference type="Pfam" id="PF13472">
    <property type="entry name" value="Lipase_GDSL_2"/>
    <property type="match status" value="1"/>
</dbReference>
<dbReference type="InterPro" id="IPR013830">
    <property type="entry name" value="SGNH_hydro"/>
</dbReference>
<dbReference type="GO" id="GO:0016787">
    <property type="term" value="F:hydrolase activity"/>
    <property type="evidence" value="ECO:0007669"/>
    <property type="project" value="UniProtKB-KW"/>
</dbReference>
<reference evidence="3 4" key="1">
    <citation type="submission" date="2018-10" db="EMBL/GenBank/DDBJ databases">
        <title>Genome sequencing of Arthrobacter oryzae TNB02.</title>
        <authorList>
            <person name="Cho Y.-J."/>
            <person name="Cho A."/>
            <person name="Kim O.-S."/>
        </authorList>
    </citation>
    <scope>NUCLEOTIDE SEQUENCE [LARGE SCALE GENOMIC DNA]</scope>
    <source>
        <strain evidence="3 4">TNB02</strain>
    </source>
</reference>
<feature type="signal peptide" evidence="1">
    <location>
        <begin position="1"/>
        <end position="30"/>
    </location>
</feature>
<feature type="chain" id="PRO_5018146732" evidence="1">
    <location>
        <begin position="31"/>
        <end position="272"/>
    </location>
</feature>
<dbReference type="Gene3D" id="3.40.50.1110">
    <property type="entry name" value="SGNH hydrolase"/>
    <property type="match status" value="1"/>
</dbReference>
<dbReference type="RefSeq" id="WP_123255374.1">
    <property type="nucleotide sequence ID" value="NZ_RBED01000094.1"/>
</dbReference>
<evidence type="ECO:0000313" key="3">
    <source>
        <dbReference type="EMBL" id="RNL55359.1"/>
    </source>
</evidence>
<evidence type="ECO:0000259" key="2">
    <source>
        <dbReference type="Pfam" id="PF13472"/>
    </source>
</evidence>
<evidence type="ECO:0000256" key="1">
    <source>
        <dbReference type="SAM" id="SignalP"/>
    </source>
</evidence>
<proteinExistence type="predicted"/>
<organism evidence="3 4">
    <name type="scientific">Arthrobacter oryzae</name>
    <dbReference type="NCBI Taxonomy" id="409290"/>
    <lineage>
        <taxon>Bacteria</taxon>
        <taxon>Bacillati</taxon>
        <taxon>Actinomycetota</taxon>
        <taxon>Actinomycetes</taxon>
        <taxon>Micrococcales</taxon>
        <taxon>Micrococcaceae</taxon>
        <taxon>Arthrobacter</taxon>
    </lineage>
</organism>
<feature type="domain" description="SGNH hydrolase-type esterase" evidence="2">
    <location>
        <begin position="76"/>
        <end position="238"/>
    </location>
</feature>
<dbReference type="SUPFAM" id="SSF52266">
    <property type="entry name" value="SGNH hydrolase"/>
    <property type="match status" value="1"/>
</dbReference>
<dbReference type="AlphaFoldDB" id="A0A3N0BZD8"/>